<proteinExistence type="predicted"/>
<evidence type="ECO:0000313" key="2">
    <source>
        <dbReference type="Proteomes" id="UP001165190"/>
    </source>
</evidence>
<comment type="caution">
    <text evidence="1">The sequence shown here is derived from an EMBL/GenBank/DDBJ whole genome shotgun (WGS) entry which is preliminary data.</text>
</comment>
<reference evidence="1" key="1">
    <citation type="submission" date="2023-05" db="EMBL/GenBank/DDBJ databases">
        <title>Genome and transcriptome analyses reveal genes involved in the formation of fine ridges on petal epidermal cells in Hibiscus trionum.</title>
        <authorList>
            <person name="Koshimizu S."/>
            <person name="Masuda S."/>
            <person name="Ishii T."/>
            <person name="Shirasu K."/>
            <person name="Hoshino A."/>
            <person name="Arita M."/>
        </authorList>
    </citation>
    <scope>NUCLEOTIDE SEQUENCE</scope>
    <source>
        <strain evidence="1">Hamamatsu line</strain>
    </source>
</reference>
<protein>
    <submittedName>
        <fullName evidence="1">Uncharacterized protein</fullName>
    </submittedName>
</protein>
<organism evidence="1 2">
    <name type="scientific">Hibiscus trionum</name>
    <name type="common">Flower of an hour</name>
    <dbReference type="NCBI Taxonomy" id="183268"/>
    <lineage>
        <taxon>Eukaryota</taxon>
        <taxon>Viridiplantae</taxon>
        <taxon>Streptophyta</taxon>
        <taxon>Embryophyta</taxon>
        <taxon>Tracheophyta</taxon>
        <taxon>Spermatophyta</taxon>
        <taxon>Magnoliopsida</taxon>
        <taxon>eudicotyledons</taxon>
        <taxon>Gunneridae</taxon>
        <taxon>Pentapetalae</taxon>
        <taxon>rosids</taxon>
        <taxon>malvids</taxon>
        <taxon>Malvales</taxon>
        <taxon>Malvaceae</taxon>
        <taxon>Malvoideae</taxon>
        <taxon>Hibiscus</taxon>
    </lineage>
</organism>
<dbReference type="Proteomes" id="UP001165190">
    <property type="component" value="Unassembled WGS sequence"/>
</dbReference>
<sequence>MYSSKIQTHLVAYPSLPNPTFSLVRDSVDSHSHQDHCLWLQGHSFASTMENSCYPSLQPRLFLLLKDP</sequence>
<keyword evidence="2" id="KW-1185">Reference proteome</keyword>
<dbReference type="EMBL" id="BSYR01000044">
    <property type="protein sequence ID" value="GMJ05353.1"/>
    <property type="molecule type" value="Genomic_DNA"/>
</dbReference>
<name>A0A9W7J2S3_HIBTR</name>
<accession>A0A9W7J2S3</accession>
<dbReference type="AlphaFoldDB" id="A0A9W7J2S3"/>
<gene>
    <name evidence="1" type="ORF">HRI_004204500</name>
</gene>
<evidence type="ECO:0000313" key="1">
    <source>
        <dbReference type="EMBL" id="GMJ05353.1"/>
    </source>
</evidence>